<sequence length="428" mass="51166">MKVELLTQPVLSADNVTTFFKRDLSKTIIERSKKILKEKRIYSEEKANEIRRTLPLLLPTLSLCHYLVIELEEDYQLNGNEFLQEFQRYYPQIVWVSASYEKQRYELVFVPMVIKEEGFPLGFSLQESLTQQSVESDSAVIEWEKEIQYTIQKYVYLAEKISETSNKQQIDSASQNLFVEKEKVYANKTGKKQKKFRLNVSRSAQLTDQVRHLQQENSSLKKELEQIEDINKEGNKLELKDKKYFEQALKQAIDTKERMRLSKEKLEYEITRLEKKVMDGGLDLLEDLPYVDRKENWYKLKKIPLQEYDQLYQKSKYLEYTWKVNQQLNGTTERMVFEDEKVIYERERVKKIKESAKDIELFVMMDECQKINERVKIKKKTFWRKPVAKILTGDYENLIEKAAYFDILQSENSFLEKMIEEKKVKVIN</sequence>
<comment type="caution">
    <text evidence="2">The sequence shown here is derived from an EMBL/GenBank/DDBJ whole genome shotgun (WGS) entry which is preliminary data.</text>
</comment>
<dbReference type="RefSeq" id="WP_126822962.1">
    <property type="nucleotide sequence ID" value="NZ_JBHLWU010000001.1"/>
</dbReference>
<dbReference type="AlphaFoldDB" id="A0A430AK03"/>
<organism evidence="2 3">
    <name type="scientific">Vagococcus entomophilus</name>
    <dbReference type="NCBI Taxonomy" id="1160095"/>
    <lineage>
        <taxon>Bacteria</taxon>
        <taxon>Bacillati</taxon>
        <taxon>Bacillota</taxon>
        <taxon>Bacilli</taxon>
        <taxon>Lactobacillales</taxon>
        <taxon>Enterococcaceae</taxon>
        <taxon>Vagococcus</taxon>
    </lineage>
</organism>
<evidence type="ECO:0000256" key="1">
    <source>
        <dbReference type="SAM" id="Coils"/>
    </source>
</evidence>
<evidence type="ECO:0000313" key="2">
    <source>
        <dbReference type="EMBL" id="RSU08398.1"/>
    </source>
</evidence>
<dbReference type="Proteomes" id="UP000288669">
    <property type="component" value="Unassembled WGS sequence"/>
</dbReference>
<proteinExistence type="predicted"/>
<evidence type="ECO:0000313" key="3">
    <source>
        <dbReference type="Proteomes" id="UP000288669"/>
    </source>
</evidence>
<keyword evidence="3" id="KW-1185">Reference proteome</keyword>
<dbReference type="EMBL" id="NGJZ01000001">
    <property type="protein sequence ID" value="RSU08398.1"/>
    <property type="molecule type" value="Genomic_DNA"/>
</dbReference>
<name>A0A430AK03_9ENTE</name>
<reference evidence="2 3" key="1">
    <citation type="submission" date="2017-05" db="EMBL/GenBank/DDBJ databases">
        <title>Vagococcus spp. assemblies.</title>
        <authorList>
            <person name="Gulvik C.A."/>
        </authorList>
    </citation>
    <scope>NUCLEOTIDE SEQUENCE [LARGE SCALE GENOMIC DNA]</scope>
    <source>
        <strain evidence="2 3">DSM 24756</strain>
    </source>
</reference>
<accession>A0A430AK03</accession>
<keyword evidence="1" id="KW-0175">Coiled coil</keyword>
<feature type="coiled-coil region" evidence="1">
    <location>
        <begin position="203"/>
        <end position="276"/>
    </location>
</feature>
<dbReference type="OrthoDB" id="2175149at2"/>
<protein>
    <submittedName>
        <fullName evidence="2">Uncharacterized protein</fullName>
    </submittedName>
</protein>
<gene>
    <name evidence="2" type="ORF">CBF30_03930</name>
</gene>